<gene>
    <name evidence="2" type="ORF">INH39_28985</name>
</gene>
<dbReference type="RefSeq" id="WP_243490618.1">
    <property type="nucleotide sequence ID" value="NZ_CP063361.1"/>
</dbReference>
<dbReference type="Proteomes" id="UP000831532">
    <property type="component" value="Chromosome"/>
</dbReference>
<proteinExistence type="predicted"/>
<organism evidence="2 3">
    <name type="scientific">Massilia violaceinigra</name>
    <dbReference type="NCBI Taxonomy" id="2045208"/>
    <lineage>
        <taxon>Bacteria</taxon>
        <taxon>Pseudomonadati</taxon>
        <taxon>Pseudomonadota</taxon>
        <taxon>Betaproteobacteria</taxon>
        <taxon>Burkholderiales</taxon>
        <taxon>Oxalobacteraceae</taxon>
        <taxon>Telluria group</taxon>
        <taxon>Massilia</taxon>
    </lineage>
</organism>
<sequence length="168" mass="19062">MKEDADCALHFDMNDEAINAIDAYEKKIADKTAQLADYINLMAVYFVIQDYGYNVDLDIPDHYFDVGLTRIREIPAQIKERLGESDEANFWRDYALFIVLNSPVDEAVWIRYIQSGSTLVPLIAIGLHRSEGEFAAKTAELARSIANEDTCRTRYIKSILSSGRAMLD</sequence>
<dbReference type="EMBL" id="CP063361">
    <property type="protein sequence ID" value="UOD29396.1"/>
    <property type="molecule type" value="Genomic_DNA"/>
</dbReference>
<reference evidence="2 3" key="1">
    <citation type="submission" date="2020-10" db="EMBL/GenBank/DDBJ databases">
        <title>Genome analysis of Massilia species.</title>
        <authorList>
            <person name="Jung D.-H."/>
        </authorList>
    </citation>
    <scope>NUCLEOTIDE SEQUENCE [LARGE SCALE GENOMIC DNA]</scope>
    <source>
        <strain evidence="3">sipir</strain>
    </source>
</reference>
<name>A0ABY4A765_9BURK</name>
<evidence type="ECO:0000313" key="2">
    <source>
        <dbReference type="EMBL" id="UOD29396.1"/>
    </source>
</evidence>
<accession>A0ABY4A765</accession>
<keyword evidence="1" id="KW-0175">Coiled coil</keyword>
<protein>
    <submittedName>
        <fullName evidence="2">Uncharacterized protein</fullName>
    </submittedName>
</protein>
<evidence type="ECO:0000313" key="3">
    <source>
        <dbReference type="Proteomes" id="UP000831532"/>
    </source>
</evidence>
<evidence type="ECO:0000256" key="1">
    <source>
        <dbReference type="SAM" id="Coils"/>
    </source>
</evidence>
<feature type="coiled-coil region" evidence="1">
    <location>
        <begin position="14"/>
        <end position="41"/>
    </location>
</feature>
<keyword evidence="3" id="KW-1185">Reference proteome</keyword>